<sequence>MGKQVEIGKTGLLVTPIGFGANTIGAHNLFQNIDEEVSRETVRVALAEGVDFFDSAFMYGLGRSEALIGEVLAETGRRQEVILATKAAHIVTDAGVTLDNSPGFLKKSVDSALDRLQTDYIDLFYIHFPDGVTPPDEAVGALQELKEAGKIRAIGVSNFSMEALKIANKDSYVDVVQDKYSLIYPELEADMIPYCTENGISFIPYTPLASGLLTGKFTAQNPPQDFRKDRPHFQGQAYLDTIAKVDSLQGLADQYGVSIANIVLAATLGIPGVDVVIPGAKSPEQVRANMKTLNATLTQAEIADVRALFKA</sequence>
<organism evidence="3 4">
    <name type="scientific">Listeria grandensis</name>
    <dbReference type="NCBI Taxonomy" id="1494963"/>
    <lineage>
        <taxon>Bacteria</taxon>
        <taxon>Bacillati</taxon>
        <taxon>Bacillota</taxon>
        <taxon>Bacilli</taxon>
        <taxon>Bacillales</taxon>
        <taxon>Listeriaceae</taxon>
        <taxon>Listeria</taxon>
    </lineage>
</organism>
<dbReference type="InterPro" id="IPR023210">
    <property type="entry name" value="NADP_OxRdtase_dom"/>
</dbReference>
<reference evidence="3 4" key="1">
    <citation type="submission" date="2020-03" db="EMBL/GenBank/DDBJ databases">
        <title>Soil Listeria distribution.</title>
        <authorList>
            <person name="Liao J."/>
            <person name="Wiedmann M."/>
        </authorList>
    </citation>
    <scope>NUCLEOTIDE SEQUENCE [LARGE SCALE GENOMIC DNA]</scope>
    <source>
        <strain evidence="3 4">FSL L7-0741</strain>
    </source>
</reference>
<gene>
    <name evidence="3" type="ORF">HCA69_01880</name>
</gene>
<dbReference type="GO" id="GO:0016491">
    <property type="term" value="F:oxidoreductase activity"/>
    <property type="evidence" value="ECO:0007669"/>
    <property type="project" value="UniProtKB-KW"/>
</dbReference>
<dbReference type="PRINTS" id="PR00069">
    <property type="entry name" value="ALDKETRDTASE"/>
</dbReference>
<evidence type="ECO:0000259" key="2">
    <source>
        <dbReference type="Pfam" id="PF00248"/>
    </source>
</evidence>
<dbReference type="InterPro" id="IPR018170">
    <property type="entry name" value="Aldo/ket_reductase_CS"/>
</dbReference>
<proteinExistence type="predicted"/>
<dbReference type="Pfam" id="PF00248">
    <property type="entry name" value="Aldo_ket_red"/>
    <property type="match status" value="1"/>
</dbReference>
<keyword evidence="1" id="KW-0560">Oxidoreductase</keyword>
<evidence type="ECO:0000313" key="4">
    <source>
        <dbReference type="Proteomes" id="UP000535908"/>
    </source>
</evidence>
<accession>A0A7X0Y1A1</accession>
<dbReference type="PANTHER" id="PTHR43364:SF4">
    <property type="entry name" value="NAD(P)-LINKED OXIDOREDUCTASE SUPERFAMILY PROTEIN"/>
    <property type="match status" value="1"/>
</dbReference>
<feature type="domain" description="NADP-dependent oxidoreductase" evidence="2">
    <location>
        <begin position="16"/>
        <end position="308"/>
    </location>
</feature>
<dbReference type="SUPFAM" id="SSF51430">
    <property type="entry name" value="NAD(P)-linked oxidoreductase"/>
    <property type="match status" value="1"/>
</dbReference>
<dbReference type="AlphaFoldDB" id="A0A7X0Y1A1"/>
<dbReference type="PANTHER" id="PTHR43364">
    <property type="entry name" value="NADH-SPECIFIC METHYLGLYOXAL REDUCTASE-RELATED"/>
    <property type="match status" value="1"/>
</dbReference>
<dbReference type="InterPro" id="IPR036812">
    <property type="entry name" value="NAD(P)_OxRdtase_dom_sf"/>
</dbReference>
<evidence type="ECO:0000256" key="1">
    <source>
        <dbReference type="ARBA" id="ARBA00023002"/>
    </source>
</evidence>
<dbReference type="PROSITE" id="PS00062">
    <property type="entry name" value="ALDOKETO_REDUCTASE_2"/>
    <property type="match status" value="1"/>
</dbReference>
<evidence type="ECO:0000313" key="3">
    <source>
        <dbReference type="EMBL" id="MBC1935098.1"/>
    </source>
</evidence>
<dbReference type="GO" id="GO:0005829">
    <property type="term" value="C:cytosol"/>
    <property type="evidence" value="ECO:0007669"/>
    <property type="project" value="TreeGrafter"/>
</dbReference>
<dbReference type="RefSeq" id="WP_185408751.1">
    <property type="nucleotide sequence ID" value="NZ_JAARRE010000001.1"/>
</dbReference>
<dbReference type="InterPro" id="IPR020471">
    <property type="entry name" value="AKR"/>
</dbReference>
<name>A0A7X0Y1A1_9LIST</name>
<dbReference type="Gene3D" id="3.20.20.100">
    <property type="entry name" value="NADP-dependent oxidoreductase domain"/>
    <property type="match status" value="1"/>
</dbReference>
<dbReference type="FunFam" id="3.20.20.100:FF:000004">
    <property type="entry name" value="Oxidoreductase, aldo/keto reductase"/>
    <property type="match status" value="1"/>
</dbReference>
<dbReference type="Proteomes" id="UP000535908">
    <property type="component" value="Unassembled WGS sequence"/>
</dbReference>
<dbReference type="InterPro" id="IPR050523">
    <property type="entry name" value="AKR_Detox_Biosynth"/>
</dbReference>
<comment type="caution">
    <text evidence="3">The sequence shown here is derived from an EMBL/GenBank/DDBJ whole genome shotgun (WGS) entry which is preliminary data.</text>
</comment>
<dbReference type="EMBL" id="JAARWN010000001">
    <property type="protein sequence ID" value="MBC1935098.1"/>
    <property type="molecule type" value="Genomic_DNA"/>
</dbReference>
<protein>
    <submittedName>
        <fullName evidence="3">Aldo/keto reductase</fullName>
    </submittedName>
</protein>